<protein>
    <recommendedName>
        <fullName evidence="8">Putative manganese efflux pump MntP</fullName>
    </recommendedName>
</protein>
<evidence type="ECO:0000256" key="5">
    <source>
        <dbReference type="ARBA" id="ARBA00023065"/>
    </source>
</evidence>
<dbReference type="HAMAP" id="MF_01521">
    <property type="entry name" value="MntP_pump"/>
    <property type="match status" value="1"/>
</dbReference>
<dbReference type="InterPro" id="IPR022929">
    <property type="entry name" value="Put_MntP"/>
</dbReference>
<evidence type="ECO:0000256" key="6">
    <source>
        <dbReference type="ARBA" id="ARBA00023136"/>
    </source>
</evidence>
<dbReference type="AlphaFoldDB" id="A0A086XVX4"/>
<name>A0A086XVX4_9RHOB</name>
<proteinExistence type="inferred from homology"/>
<dbReference type="Proteomes" id="UP000028824">
    <property type="component" value="Unassembled WGS sequence"/>
</dbReference>
<organism evidence="9 10">
    <name type="scientific">Paenirhodobacter enshiensis</name>
    <dbReference type="NCBI Taxonomy" id="1105367"/>
    <lineage>
        <taxon>Bacteria</taxon>
        <taxon>Pseudomonadati</taxon>
        <taxon>Pseudomonadota</taxon>
        <taxon>Alphaproteobacteria</taxon>
        <taxon>Rhodobacterales</taxon>
        <taxon>Rhodobacter group</taxon>
        <taxon>Paenirhodobacter</taxon>
    </lineage>
</organism>
<dbReference type="EMBL" id="JFZB01000016">
    <property type="protein sequence ID" value="KFI26174.1"/>
    <property type="molecule type" value="Genomic_DNA"/>
</dbReference>
<comment type="similarity">
    <text evidence="8">Belongs to the MntP (TC 9.B.29) family.</text>
</comment>
<comment type="caution">
    <text evidence="9">The sequence shown here is derived from an EMBL/GenBank/DDBJ whole genome shotgun (WGS) entry which is preliminary data.</text>
</comment>
<keyword evidence="1 8" id="KW-0813">Transport</keyword>
<keyword evidence="2 8" id="KW-1003">Cell membrane</keyword>
<keyword evidence="5 8" id="KW-0406">Ion transport</keyword>
<keyword evidence="3 8" id="KW-0812">Transmembrane</keyword>
<evidence type="ECO:0000256" key="1">
    <source>
        <dbReference type="ARBA" id="ARBA00022448"/>
    </source>
</evidence>
<comment type="function">
    <text evidence="8">Probably functions as a manganese efflux pump.</text>
</comment>
<evidence type="ECO:0000313" key="9">
    <source>
        <dbReference type="EMBL" id="KFI26174.1"/>
    </source>
</evidence>
<dbReference type="GO" id="GO:0005384">
    <property type="term" value="F:manganese ion transmembrane transporter activity"/>
    <property type="evidence" value="ECO:0007669"/>
    <property type="project" value="UniProtKB-UniRule"/>
</dbReference>
<evidence type="ECO:0000313" key="10">
    <source>
        <dbReference type="Proteomes" id="UP000028824"/>
    </source>
</evidence>
<feature type="transmembrane region" description="Helical" evidence="8">
    <location>
        <begin position="133"/>
        <end position="154"/>
    </location>
</feature>
<dbReference type="PANTHER" id="PTHR35529:SF1">
    <property type="entry name" value="MANGANESE EFFLUX PUMP MNTP-RELATED"/>
    <property type="match status" value="1"/>
</dbReference>
<feature type="transmembrane region" description="Helical" evidence="8">
    <location>
        <begin position="166"/>
        <end position="183"/>
    </location>
</feature>
<evidence type="ECO:0000256" key="4">
    <source>
        <dbReference type="ARBA" id="ARBA00022989"/>
    </source>
</evidence>
<dbReference type="InterPro" id="IPR003810">
    <property type="entry name" value="Mntp/YtaF"/>
</dbReference>
<keyword evidence="4 8" id="KW-1133">Transmembrane helix</keyword>
<sequence>MTPATIGLLALGMSVDAFAAALGQGASARRRGLGALLATGAIFGLVEALTPLIGWALGVMASYAIAAVDHWVAFGLLAAVGLRTIAEALRPAPAHEAPRRLSNGWLRIVATAVGTSIDAMAVGVSLAFVDVPILAVAAAIGVTTTAMALLGLGLGRRLGQRFGRGVELVGGLVLIGVGATILVEHLRA</sequence>
<keyword evidence="7 8" id="KW-0464">Manganese</keyword>
<dbReference type="STRING" id="1105367.CG50_02395"/>
<dbReference type="OrthoDB" id="9811590at2"/>
<evidence type="ECO:0000256" key="2">
    <source>
        <dbReference type="ARBA" id="ARBA00022475"/>
    </source>
</evidence>
<evidence type="ECO:0000256" key="3">
    <source>
        <dbReference type="ARBA" id="ARBA00022692"/>
    </source>
</evidence>
<evidence type="ECO:0000256" key="7">
    <source>
        <dbReference type="ARBA" id="ARBA00023211"/>
    </source>
</evidence>
<dbReference type="eggNOG" id="COG1971">
    <property type="taxonomic scope" value="Bacteria"/>
</dbReference>
<accession>A0A086XVX4</accession>
<keyword evidence="6 8" id="KW-0472">Membrane</keyword>
<reference evidence="9 10" key="1">
    <citation type="submission" date="2014-03" db="EMBL/GenBank/DDBJ databases">
        <title>Genome of Paenirhodobacter enshiensis DW2-9.</title>
        <authorList>
            <person name="Wang D."/>
            <person name="Wang G."/>
        </authorList>
    </citation>
    <scope>NUCLEOTIDE SEQUENCE [LARGE SCALE GENOMIC DNA]</scope>
    <source>
        <strain evidence="9 10">DW2-9</strain>
    </source>
</reference>
<dbReference type="Pfam" id="PF02659">
    <property type="entry name" value="Mntp"/>
    <property type="match status" value="1"/>
</dbReference>
<feature type="transmembrane region" description="Helical" evidence="8">
    <location>
        <begin position="6"/>
        <end position="23"/>
    </location>
</feature>
<dbReference type="GO" id="GO:0005886">
    <property type="term" value="C:plasma membrane"/>
    <property type="evidence" value="ECO:0007669"/>
    <property type="project" value="UniProtKB-SubCell"/>
</dbReference>
<feature type="transmembrane region" description="Helical" evidence="8">
    <location>
        <begin position="63"/>
        <end position="85"/>
    </location>
</feature>
<feature type="transmembrane region" description="Helical" evidence="8">
    <location>
        <begin position="35"/>
        <end position="57"/>
    </location>
</feature>
<keyword evidence="10" id="KW-1185">Reference proteome</keyword>
<gene>
    <name evidence="8" type="primary">mntP</name>
    <name evidence="9" type="ORF">CG50_02395</name>
</gene>
<dbReference type="RefSeq" id="WP_036637653.1">
    <property type="nucleotide sequence ID" value="NZ_JFZB01000016.1"/>
</dbReference>
<evidence type="ECO:0000256" key="8">
    <source>
        <dbReference type="HAMAP-Rule" id="MF_01521"/>
    </source>
</evidence>
<feature type="transmembrane region" description="Helical" evidence="8">
    <location>
        <begin position="105"/>
        <end position="127"/>
    </location>
</feature>
<comment type="subcellular location">
    <subcellularLocation>
        <location evidence="8">Cell membrane</location>
        <topology evidence="8">Multi-pass membrane protein</topology>
    </subcellularLocation>
</comment>
<dbReference type="PANTHER" id="PTHR35529">
    <property type="entry name" value="MANGANESE EFFLUX PUMP MNTP-RELATED"/>
    <property type="match status" value="1"/>
</dbReference>